<reference evidence="4 5" key="1">
    <citation type="submission" date="2017-06" db="EMBL/GenBank/DDBJ databases">
        <title>Draft genome of Pseudomonas nitroreducens DF05.</title>
        <authorList>
            <person name="Iyer R."/>
        </authorList>
    </citation>
    <scope>NUCLEOTIDE SEQUENCE [LARGE SCALE GENOMIC DNA]</scope>
    <source>
        <strain evidence="4 5">DF05</strain>
    </source>
</reference>
<dbReference type="STRING" id="46680.GCA_000807755_06325"/>
<dbReference type="Pfam" id="PF00583">
    <property type="entry name" value="Acetyltransf_1"/>
    <property type="match status" value="1"/>
</dbReference>
<evidence type="ECO:0000313" key="5">
    <source>
        <dbReference type="Proteomes" id="UP000198145"/>
    </source>
</evidence>
<evidence type="ECO:0000259" key="3">
    <source>
        <dbReference type="PROSITE" id="PS51186"/>
    </source>
</evidence>
<dbReference type="AlphaFoldDB" id="A0A246FE45"/>
<dbReference type="InterPro" id="IPR050832">
    <property type="entry name" value="Bact_Acetyltransf"/>
</dbReference>
<name>A0A246FE45_PSENT</name>
<dbReference type="CDD" id="cd04301">
    <property type="entry name" value="NAT_SF"/>
    <property type="match status" value="1"/>
</dbReference>
<comment type="caution">
    <text evidence="4">The sequence shown here is derived from an EMBL/GenBank/DDBJ whole genome shotgun (WGS) entry which is preliminary data.</text>
</comment>
<evidence type="ECO:0000256" key="1">
    <source>
        <dbReference type="ARBA" id="ARBA00022679"/>
    </source>
</evidence>
<dbReference type="InterPro" id="IPR000182">
    <property type="entry name" value="GNAT_dom"/>
</dbReference>
<dbReference type="SUPFAM" id="SSF55729">
    <property type="entry name" value="Acyl-CoA N-acyltransferases (Nat)"/>
    <property type="match status" value="1"/>
</dbReference>
<dbReference type="PANTHER" id="PTHR43877:SF2">
    <property type="entry name" value="AMINOALKYLPHOSPHONATE N-ACETYLTRANSFERASE-RELATED"/>
    <property type="match status" value="1"/>
</dbReference>
<keyword evidence="1 4" id="KW-0808">Transferase</keyword>
<dbReference type="InterPro" id="IPR016181">
    <property type="entry name" value="Acyl_CoA_acyltransferase"/>
</dbReference>
<feature type="domain" description="N-acetyltransferase" evidence="3">
    <location>
        <begin position="1"/>
        <end position="149"/>
    </location>
</feature>
<dbReference type="RefSeq" id="WP_017520205.1">
    <property type="nucleotide sequence ID" value="NZ_CP189774.1"/>
</dbReference>
<proteinExistence type="predicted"/>
<gene>
    <name evidence="4" type="ORF">CEG18_01695</name>
</gene>
<protein>
    <submittedName>
        <fullName evidence="4">GNAT family N-acetyltransferase</fullName>
    </submittedName>
</protein>
<organism evidence="4 5">
    <name type="scientific">Pseudomonas nitroreducens</name>
    <dbReference type="NCBI Taxonomy" id="46680"/>
    <lineage>
        <taxon>Bacteria</taxon>
        <taxon>Pseudomonadati</taxon>
        <taxon>Pseudomonadota</taxon>
        <taxon>Gammaproteobacteria</taxon>
        <taxon>Pseudomonadales</taxon>
        <taxon>Pseudomonadaceae</taxon>
        <taxon>Pseudomonas</taxon>
    </lineage>
</organism>
<evidence type="ECO:0000256" key="2">
    <source>
        <dbReference type="ARBA" id="ARBA00023315"/>
    </source>
</evidence>
<dbReference type="PANTHER" id="PTHR43877">
    <property type="entry name" value="AMINOALKYLPHOSPHONATE N-ACETYLTRANSFERASE-RELATED-RELATED"/>
    <property type="match status" value="1"/>
</dbReference>
<evidence type="ECO:0000313" key="4">
    <source>
        <dbReference type="EMBL" id="OWP52577.1"/>
    </source>
</evidence>
<dbReference type="EMBL" id="NJBA01000001">
    <property type="protein sequence ID" value="OWP52577.1"/>
    <property type="molecule type" value="Genomic_DNA"/>
</dbReference>
<keyword evidence="2" id="KW-0012">Acyltransferase</keyword>
<sequence>MSVTLATPTDLDDLVPLFSGYLDFYEVPAPHAKIREFLQARIGSGQSTVFIARSIDGLAVGFVQLYPFFASLALQASWLVSDLYVLPAARRDGYGEALMNAARAHGEATGACGLMLETAKTNHAGQSLYERLGYKRDDQFYTYWLDLTA</sequence>
<dbReference type="Proteomes" id="UP000198145">
    <property type="component" value="Unassembled WGS sequence"/>
</dbReference>
<accession>A0A246FE45</accession>
<dbReference type="GO" id="GO:0016747">
    <property type="term" value="F:acyltransferase activity, transferring groups other than amino-acyl groups"/>
    <property type="evidence" value="ECO:0007669"/>
    <property type="project" value="InterPro"/>
</dbReference>
<dbReference type="eggNOG" id="COG0454">
    <property type="taxonomic scope" value="Bacteria"/>
</dbReference>
<dbReference type="Gene3D" id="3.40.630.30">
    <property type="match status" value="1"/>
</dbReference>
<dbReference type="PROSITE" id="PS51186">
    <property type="entry name" value="GNAT"/>
    <property type="match status" value="1"/>
</dbReference>